<reference evidence="1 2" key="2">
    <citation type="submission" date="2015-01" db="EMBL/GenBank/DDBJ databases">
        <title>Genome sequence of a Bifidobacterium animalis strain.</title>
        <authorList>
            <person name="Bogovic-Matijasic B."/>
            <person name="Hacin B."/>
            <person name="Citar M."/>
            <person name="Svigelj K."/>
            <person name="Stempelj M."/>
            <person name="Rogelj I."/>
        </authorList>
    </citation>
    <scope>NUCLEOTIDE SEQUENCE [LARGE SCALE GENOMIC DNA]</scope>
    <source>
        <strain evidence="1 2">IM386</strain>
    </source>
</reference>
<evidence type="ECO:0000313" key="1">
    <source>
        <dbReference type="EMBL" id="CDI67237.1"/>
    </source>
</evidence>
<dbReference type="Proteomes" id="UP000035645">
    <property type="component" value="Unassembled WGS sequence"/>
</dbReference>
<proteinExistence type="predicted"/>
<reference evidence="1 2" key="1">
    <citation type="submission" date="2013-10" db="EMBL/GenBank/DDBJ databases">
        <authorList>
            <person name="Manrique M."/>
        </authorList>
    </citation>
    <scope>NUCLEOTIDE SEQUENCE [LARGE SCALE GENOMIC DNA]</scope>
    <source>
        <strain evidence="1 2">IM386</strain>
    </source>
</reference>
<comment type="caution">
    <text evidence="1">The sequence shown here is derived from an EMBL/GenBank/DDBJ whole genome shotgun (WGS) entry which is preliminary data.</text>
</comment>
<sequence>MNNNTMTKFEQQTANALRLIGTNLGCLTTAVSRLEPKEPGNDNNMARIADALEQLVEVAEACRLNHVESLTCGELMEGVTFSTEAQHEDVGDGETLHSFVRLALDDMGLGFDVRAINDEHAECYGDATGEWSFQSPDELHALADAFRTRYAAAIDMVASEWAKRIADGTIPAREAVA</sequence>
<protein>
    <submittedName>
        <fullName evidence="1">Uncharacterized protein</fullName>
    </submittedName>
</protein>
<accession>A0AAV2W3P8</accession>
<dbReference type="AlphaFoldDB" id="A0AAV2W3P8"/>
<dbReference type="EMBL" id="CBUQ010000005">
    <property type="protein sequence ID" value="CDI67237.1"/>
    <property type="molecule type" value="Genomic_DNA"/>
</dbReference>
<evidence type="ECO:0000313" key="2">
    <source>
        <dbReference type="Proteomes" id="UP000035645"/>
    </source>
</evidence>
<name>A0AAV2W3P8_9BIFI</name>
<dbReference type="RefSeq" id="WP_014697120.1">
    <property type="nucleotide sequence ID" value="NZ_CBUQ010000005.1"/>
</dbReference>
<organism evidence="1 2">
    <name type="scientific">Bifidobacterium animalis subsp. animalis IM386</name>
    <dbReference type="NCBI Taxonomy" id="1402194"/>
    <lineage>
        <taxon>Bacteria</taxon>
        <taxon>Bacillati</taxon>
        <taxon>Actinomycetota</taxon>
        <taxon>Actinomycetes</taxon>
        <taxon>Bifidobacteriales</taxon>
        <taxon>Bifidobacteriaceae</taxon>
        <taxon>Bifidobacterium</taxon>
    </lineage>
</organism>
<gene>
    <name evidence="1" type="ORF">BANIM336_00546</name>
</gene>